<dbReference type="Pfam" id="PF02272">
    <property type="entry name" value="DHHA1"/>
    <property type="match status" value="1"/>
</dbReference>
<feature type="compositionally biased region" description="Basic residues" evidence="1">
    <location>
        <begin position="354"/>
        <end position="363"/>
    </location>
</feature>
<dbReference type="InterPro" id="IPR001667">
    <property type="entry name" value="DDH_dom"/>
</dbReference>
<dbReference type="GO" id="GO:0003676">
    <property type="term" value="F:nucleic acid binding"/>
    <property type="evidence" value="ECO:0007669"/>
    <property type="project" value="InterPro"/>
</dbReference>
<organism evidence="4 5">
    <name type="scientific">Desulfovibrio intestinalis</name>
    <dbReference type="NCBI Taxonomy" id="58621"/>
    <lineage>
        <taxon>Bacteria</taxon>
        <taxon>Pseudomonadati</taxon>
        <taxon>Thermodesulfobacteriota</taxon>
        <taxon>Desulfovibrionia</taxon>
        <taxon>Desulfovibrionales</taxon>
        <taxon>Desulfovibrionaceae</taxon>
        <taxon>Desulfovibrio</taxon>
    </lineage>
</organism>
<dbReference type="Pfam" id="PF01368">
    <property type="entry name" value="DHH"/>
    <property type="match status" value="1"/>
</dbReference>
<name>A0A7W8C1X8_9BACT</name>
<dbReference type="SUPFAM" id="SSF64182">
    <property type="entry name" value="DHH phosphoesterases"/>
    <property type="match status" value="1"/>
</dbReference>
<feature type="region of interest" description="Disordered" evidence="1">
    <location>
        <begin position="336"/>
        <end position="363"/>
    </location>
</feature>
<dbReference type="EC" id="3.1.13.3" evidence="4"/>
<dbReference type="InterPro" id="IPR038763">
    <property type="entry name" value="DHH_sf"/>
</dbReference>
<evidence type="ECO:0000313" key="4">
    <source>
        <dbReference type="EMBL" id="MBB5144071.1"/>
    </source>
</evidence>
<evidence type="ECO:0000259" key="2">
    <source>
        <dbReference type="Pfam" id="PF01368"/>
    </source>
</evidence>
<dbReference type="AlphaFoldDB" id="A0A7W8C1X8"/>
<dbReference type="InterPro" id="IPR003156">
    <property type="entry name" value="DHHA1_dom"/>
</dbReference>
<feature type="domain" description="DDH" evidence="2">
    <location>
        <begin position="27"/>
        <end position="169"/>
    </location>
</feature>
<proteinExistence type="predicted"/>
<evidence type="ECO:0000313" key="5">
    <source>
        <dbReference type="Proteomes" id="UP000539075"/>
    </source>
</evidence>
<evidence type="ECO:0000256" key="1">
    <source>
        <dbReference type="SAM" id="MobiDB-lite"/>
    </source>
</evidence>
<feature type="domain" description="DHHA1" evidence="3">
    <location>
        <begin position="252"/>
        <end position="332"/>
    </location>
</feature>
<keyword evidence="4" id="KW-0378">Hydrolase</keyword>
<comment type="caution">
    <text evidence="4">The sequence shown here is derived from an EMBL/GenBank/DDBJ whole genome shotgun (WGS) entry which is preliminary data.</text>
</comment>
<dbReference type="EMBL" id="JACHGO010000006">
    <property type="protein sequence ID" value="MBB5144071.1"/>
    <property type="molecule type" value="Genomic_DNA"/>
</dbReference>
<sequence>MQQTDSIPSPYAAKALQMVKALKQMDQIIVAGHIHPDGDAAGSVAAIGHILRAMGKEFMLYAAPGLPRYLEFFPMPAVVHTTLAHPPFTPKCAVLLDCGEPDRLGSELAELLPYLDSVNIDHHLGGDGMGNRGNWVATEAAATAQLVAYLSMAADLPLTGDLALAVALGLITDTGGFCHGNTSAAVLALASHLVENGCKLSWLREQMDNSWSLGRWRLWSLLMEKSRVEQEGQVGFCQVSLEDIRSCQALKEDLEGFVEQLRRLRDVKVAAMLREDSPQLCKFSLRSYGDIDVRSIAAAMNGGGHFNAAGGTLRMPLEEAGQELLRHISLYLNSQKADAGKKAQSRKPAPQAKKPTKSRAKPK</sequence>
<gene>
    <name evidence="4" type="ORF">HNQ38_002179</name>
</gene>
<dbReference type="EC" id="3.1.3.7" evidence="4"/>
<keyword evidence="5" id="KW-1185">Reference proteome</keyword>
<dbReference type="RefSeq" id="WP_183720334.1">
    <property type="nucleotide sequence ID" value="NZ_JACHGO010000006.1"/>
</dbReference>
<protein>
    <submittedName>
        <fullName evidence="4">Phosphoesterase RecJ-like protein</fullName>
        <ecNumber evidence="4">3.1.13.3</ecNumber>
        <ecNumber evidence="4">3.1.3.7</ecNumber>
    </submittedName>
</protein>
<dbReference type="Gene3D" id="3.90.1640.10">
    <property type="entry name" value="inorganic pyrophosphatase (n-terminal core)"/>
    <property type="match status" value="1"/>
</dbReference>
<dbReference type="InterPro" id="IPR051319">
    <property type="entry name" value="Oligoribo/pAp-PDE_c-di-AMP_PDE"/>
</dbReference>
<evidence type="ECO:0000259" key="3">
    <source>
        <dbReference type="Pfam" id="PF02272"/>
    </source>
</evidence>
<dbReference type="GO" id="GO:0008441">
    <property type="term" value="F:3'(2'),5'-bisphosphate nucleotidase activity"/>
    <property type="evidence" value="ECO:0007669"/>
    <property type="project" value="UniProtKB-EC"/>
</dbReference>
<dbReference type="Proteomes" id="UP000539075">
    <property type="component" value="Unassembled WGS sequence"/>
</dbReference>
<accession>A0A7W8C1X8</accession>
<reference evidence="4 5" key="1">
    <citation type="submission" date="2020-08" db="EMBL/GenBank/DDBJ databases">
        <title>Genomic Encyclopedia of Type Strains, Phase IV (KMG-IV): sequencing the most valuable type-strain genomes for metagenomic binning, comparative biology and taxonomic classification.</title>
        <authorList>
            <person name="Goeker M."/>
        </authorList>
    </citation>
    <scope>NUCLEOTIDE SEQUENCE [LARGE SCALE GENOMIC DNA]</scope>
    <source>
        <strain evidence="4 5">DSM 11275</strain>
    </source>
</reference>
<dbReference type="PANTHER" id="PTHR47618:SF1">
    <property type="entry name" value="BIFUNCTIONAL OLIGORIBONUCLEASE AND PAP PHOSPHATASE NRNA"/>
    <property type="match status" value="1"/>
</dbReference>
<dbReference type="PANTHER" id="PTHR47618">
    <property type="entry name" value="BIFUNCTIONAL OLIGORIBONUCLEASE AND PAP PHOSPHATASE NRNA"/>
    <property type="match status" value="1"/>
</dbReference>
<dbReference type="Gene3D" id="3.10.310.30">
    <property type="match status" value="1"/>
</dbReference>